<dbReference type="EMBL" id="CACRSY010000014">
    <property type="protein sequence ID" value="VYT16844.1"/>
    <property type="molecule type" value="Genomic_DNA"/>
</dbReference>
<sequence>MELTDSIFWIIMGILMLTGCISSKFEMVILGIFILMDLIVVFLPKKMTTKWTVGGVQWTRELMNITSVLFLVVWGFDGENTTYALVLAGILLLVYVSDWIERYVKKRKSGK</sequence>
<gene>
    <name evidence="2" type="ORF">BHLFYP23_00428</name>
</gene>
<keyword evidence="1" id="KW-0812">Transmembrane</keyword>
<feature type="transmembrane region" description="Helical" evidence="1">
    <location>
        <begin position="82"/>
        <end position="100"/>
    </location>
</feature>
<accession>A0A6N2UEM5</accession>
<keyword evidence="1" id="KW-1133">Transmembrane helix</keyword>
<feature type="transmembrane region" description="Helical" evidence="1">
    <location>
        <begin position="6"/>
        <end position="36"/>
    </location>
</feature>
<keyword evidence="1" id="KW-0472">Membrane</keyword>
<evidence type="ECO:0000313" key="2">
    <source>
        <dbReference type="EMBL" id="VYT16844.1"/>
    </source>
</evidence>
<protein>
    <submittedName>
        <fullName evidence="2">Uncharacterized protein</fullName>
    </submittedName>
</protein>
<dbReference type="RefSeq" id="WP_003019662.1">
    <property type="nucleotide sequence ID" value="NZ_CACRSY010000014.1"/>
</dbReference>
<evidence type="ECO:0000256" key="1">
    <source>
        <dbReference type="SAM" id="Phobius"/>
    </source>
</evidence>
<reference evidence="2" key="1">
    <citation type="submission" date="2019-11" db="EMBL/GenBank/DDBJ databases">
        <authorList>
            <person name="Feng L."/>
        </authorList>
    </citation>
    <scope>NUCLEOTIDE SEQUENCE</scope>
    <source>
        <strain evidence="2">BhanseniiLFYP23</strain>
    </source>
</reference>
<name>A0A6N2UEM5_BLAHA</name>
<organism evidence="2">
    <name type="scientific">Blautia hansenii</name>
    <name type="common">Ruminococcus hansenii</name>
    <dbReference type="NCBI Taxonomy" id="1322"/>
    <lineage>
        <taxon>Bacteria</taxon>
        <taxon>Bacillati</taxon>
        <taxon>Bacillota</taxon>
        <taxon>Clostridia</taxon>
        <taxon>Lachnospirales</taxon>
        <taxon>Lachnospiraceae</taxon>
        <taxon>Blautia</taxon>
    </lineage>
</organism>
<proteinExistence type="predicted"/>
<dbReference type="AlphaFoldDB" id="A0A6N2UEM5"/>